<accession>E9G2J4</accession>
<organism evidence="2 3">
    <name type="scientific">Daphnia pulex</name>
    <name type="common">Water flea</name>
    <dbReference type="NCBI Taxonomy" id="6669"/>
    <lineage>
        <taxon>Eukaryota</taxon>
        <taxon>Metazoa</taxon>
        <taxon>Ecdysozoa</taxon>
        <taxon>Arthropoda</taxon>
        <taxon>Crustacea</taxon>
        <taxon>Branchiopoda</taxon>
        <taxon>Diplostraca</taxon>
        <taxon>Cladocera</taxon>
        <taxon>Anomopoda</taxon>
        <taxon>Daphniidae</taxon>
        <taxon>Daphnia</taxon>
    </lineage>
</organism>
<name>E9G2J4_DAPPU</name>
<reference evidence="2 3" key="1">
    <citation type="journal article" date="2011" name="Science">
        <title>The ecoresponsive genome of Daphnia pulex.</title>
        <authorList>
            <person name="Colbourne J.K."/>
            <person name="Pfrender M.E."/>
            <person name="Gilbert D."/>
            <person name="Thomas W.K."/>
            <person name="Tucker A."/>
            <person name="Oakley T.H."/>
            <person name="Tokishita S."/>
            <person name="Aerts A."/>
            <person name="Arnold G.J."/>
            <person name="Basu M.K."/>
            <person name="Bauer D.J."/>
            <person name="Caceres C.E."/>
            <person name="Carmel L."/>
            <person name="Casola C."/>
            <person name="Choi J.H."/>
            <person name="Detter J.C."/>
            <person name="Dong Q."/>
            <person name="Dusheyko S."/>
            <person name="Eads B.D."/>
            <person name="Frohlich T."/>
            <person name="Geiler-Samerotte K.A."/>
            <person name="Gerlach D."/>
            <person name="Hatcher P."/>
            <person name="Jogdeo S."/>
            <person name="Krijgsveld J."/>
            <person name="Kriventseva E.V."/>
            <person name="Kultz D."/>
            <person name="Laforsch C."/>
            <person name="Lindquist E."/>
            <person name="Lopez J."/>
            <person name="Manak J.R."/>
            <person name="Muller J."/>
            <person name="Pangilinan J."/>
            <person name="Patwardhan R.P."/>
            <person name="Pitluck S."/>
            <person name="Pritham E.J."/>
            <person name="Rechtsteiner A."/>
            <person name="Rho M."/>
            <person name="Rogozin I.B."/>
            <person name="Sakarya O."/>
            <person name="Salamov A."/>
            <person name="Schaack S."/>
            <person name="Shapiro H."/>
            <person name="Shiga Y."/>
            <person name="Skalitzky C."/>
            <person name="Smith Z."/>
            <person name="Souvorov A."/>
            <person name="Sung W."/>
            <person name="Tang Z."/>
            <person name="Tsuchiya D."/>
            <person name="Tu H."/>
            <person name="Vos H."/>
            <person name="Wang M."/>
            <person name="Wolf Y.I."/>
            <person name="Yamagata H."/>
            <person name="Yamada T."/>
            <person name="Ye Y."/>
            <person name="Shaw J.R."/>
            <person name="Andrews J."/>
            <person name="Crease T.J."/>
            <person name="Tang H."/>
            <person name="Lucas S.M."/>
            <person name="Robertson H.M."/>
            <person name="Bork P."/>
            <person name="Koonin E.V."/>
            <person name="Zdobnov E.M."/>
            <person name="Grigoriev I.V."/>
            <person name="Lynch M."/>
            <person name="Boore J.L."/>
        </authorList>
    </citation>
    <scope>NUCLEOTIDE SEQUENCE [LARGE SCALE GENOMIC DNA]</scope>
</reference>
<protein>
    <submittedName>
        <fullName evidence="2">Uncharacterized protein</fullName>
    </submittedName>
</protein>
<evidence type="ECO:0000313" key="3">
    <source>
        <dbReference type="Proteomes" id="UP000000305"/>
    </source>
</evidence>
<dbReference type="Proteomes" id="UP000000305">
    <property type="component" value="Unassembled WGS sequence"/>
</dbReference>
<proteinExistence type="predicted"/>
<evidence type="ECO:0000313" key="2">
    <source>
        <dbReference type="EMBL" id="EFX86263.1"/>
    </source>
</evidence>
<keyword evidence="3" id="KW-1185">Reference proteome</keyword>
<sequence length="87" mass="9970">MRRLQQEPGVVEGQNQTQQTSFSRLSRCQLFSNASHYFIIRVCQHVAKTTNDEETSSSRDTLVTTLLLRKDLRSKMILALMACNPKL</sequence>
<dbReference type="EMBL" id="GL732530">
    <property type="protein sequence ID" value="EFX86263.1"/>
    <property type="molecule type" value="Genomic_DNA"/>
</dbReference>
<feature type="region of interest" description="Disordered" evidence="1">
    <location>
        <begin position="1"/>
        <end position="22"/>
    </location>
</feature>
<evidence type="ECO:0000256" key="1">
    <source>
        <dbReference type="SAM" id="MobiDB-lite"/>
    </source>
</evidence>
<dbReference type="AlphaFoldDB" id="E9G2J4"/>
<gene>
    <name evidence="2" type="ORF">DAPPUDRAFT_237019</name>
</gene>
<dbReference type="HOGENOM" id="CLU_2485607_0_0_1"/>
<dbReference type="InParanoid" id="E9G2J4"/>
<feature type="compositionally biased region" description="Polar residues" evidence="1">
    <location>
        <begin position="13"/>
        <end position="22"/>
    </location>
</feature>
<dbReference type="KEGG" id="dpx:DAPPUDRAFT_237019"/>